<dbReference type="InterPro" id="IPR055414">
    <property type="entry name" value="LRR_R13L4/SHOC2-like"/>
</dbReference>
<dbReference type="SUPFAM" id="SSF52058">
    <property type="entry name" value="L domain-like"/>
    <property type="match status" value="1"/>
</dbReference>
<keyword evidence="2" id="KW-0547">Nucleotide-binding</keyword>
<evidence type="ECO:0000313" key="6">
    <source>
        <dbReference type="EMBL" id="KAA8518014.1"/>
    </source>
</evidence>
<sequence length="276" mass="31380">MIYNWMAQGFIESSNQNEELEDIGESYFDELVRRSFIEISEEGEGLFKMHDLVHDLAQFVASSECLTIKSTTKSIPERVRHVNFDSSLHKGFPRPLLEVKKLRTIHMGSGFGSIIPSEILNFRFLRVLVFFGLNFKVPSSIGDLKHLSLFCLARNRGAKTLPESFGRLEVLECLELVSFPSCVRHLTALKELKVAYCINLVTLSESFASLTSLRMVEIINCPKLFLPEGIDRVPIVKINGRELHRHGLIRSTVESSSDDWRTIGVTIQDHQNEQDV</sequence>
<evidence type="ECO:0008006" key="8">
    <source>
        <dbReference type="Google" id="ProtNLM"/>
    </source>
</evidence>
<dbReference type="Gene3D" id="3.80.10.10">
    <property type="entry name" value="Ribonuclease Inhibitor"/>
    <property type="match status" value="1"/>
</dbReference>
<dbReference type="Pfam" id="PF23598">
    <property type="entry name" value="LRR_14"/>
    <property type="match status" value="1"/>
</dbReference>
<dbReference type="InterPro" id="IPR032675">
    <property type="entry name" value="LRR_dom_sf"/>
</dbReference>
<organism evidence="6 7">
    <name type="scientific">Nyssa sinensis</name>
    <dbReference type="NCBI Taxonomy" id="561372"/>
    <lineage>
        <taxon>Eukaryota</taxon>
        <taxon>Viridiplantae</taxon>
        <taxon>Streptophyta</taxon>
        <taxon>Embryophyta</taxon>
        <taxon>Tracheophyta</taxon>
        <taxon>Spermatophyta</taxon>
        <taxon>Magnoliopsida</taxon>
        <taxon>eudicotyledons</taxon>
        <taxon>Gunneridae</taxon>
        <taxon>Pentapetalae</taxon>
        <taxon>asterids</taxon>
        <taxon>Cornales</taxon>
        <taxon>Nyssaceae</taxon>
        <taxon>Nyssa</taxon>
    </lineage>
</organism>
<dbReference type="Proteomes" id="UP000325577">
    <property type="component" value="Linkage Group LG7"/>
</dbReference>
<dbReference type="EMBL" id="CM018050">
    <property type="protein sequence ID" value="KAA8518014.1"/>
    <property type="molecule type" value="Genomic_DNA"/>
</dbReference>
<evidence type="ECO:0000256" key="2">
    <source>
        <dbReference type="ARBA" id="ARBA00022741"/>
    </source>
</evidence>
<evidence type="ECO:0000259" key="4">
    <source>
        <dbReference type="Pfam" id="PF23559"/>
    </source>
</evidence>
<reference evidence="6 7" key="1">
    <citation type="submission" date="2019-09" db="EMBL/GenBank/DDBJ databases">
        <title>A chromosome-level genome assembly of the Chinese tupelo Nyssa sinensis.</title>
        <authorList>
            <person name="Yang X."/>
            <person name="Kang M."/>
            <person name="Yang Y."/>
            <person name="Xiong H."/>
            <person name="Wang M."/>
            <person name="Zhang Z."/>
            <person name="Wang Z."/>
            <person name="Wu H."/>
            <person name="Ma T."/>
            <person name="Liu J."/>
            <person name="Xi Z."/>
        </authorList>
    </citation>
    <scope>NUCLEOTIDE SEQUENCE [LARGE SCALE GENOMIC DNA]</scope>
    <source>
        <strain evidence="6">J267</strain>
        <tissue evidence="6">Leaf</tissue>
    </source>
</reference>
<evidence type="ECO:0000313" key="7">
    <source>
        <dbReference type="Proteomes" id="UP000325577"/>
    </source>
</evidence>
<gene>
    <name evidence="6" type="ORF">F0562_015488</name>
</gene>
<protein>
    <recommendedName>
        <fullName evidence="8">NB-ARC domain-containing protein</fullName>
    </recommendedName>
</protein>
<dbReference type="Pfam" id="PF23559">
    <property type="entry name" value="WHD_DRP"/>
    <property type="match status" value="1"/>
</dbReference>
<evidence type="ECO:0000256" key="3">
    <source>
        <dbReference type="ARBA" id="ARBA00022821"/>
    </source>
</evidence>
<feature type="domain" description="Disease resistance protein winged helix" evidence="4">
    <location>
        <begin position="2"/>
        <end position="57"/>
    </location>
</feature>
<keyword evidence="1" id="KW-0677">Repeat</keyword>
<dbReference type="PANTHER" id="PTHR36766">
    <property type="entry name" value="PLANT BROAD-SPECTRUM MILDEW RESISTANCE PROTEIN RPW8"/>
    <property type="match status" value="1"/>
</dbReference>
<feature type="domain" description="Disease resistance R13L4/SHOC-2-like LRR" evidence="5">
    <location>
        <begin position="111"/>
        <end position="218"/>
    </location>
</feature>
<dbReference type="AlphaFoldDB" id="A0A5J4ZJN1"/>
<dbReference type="PANTHER" id="PTHR36766:SF70">
    <property type="entry name" value="DISEASE RESISTANCE PROTEIN RGA4"/>
    <property type="match status" value="1"/>
</dbReference>
<keyword evidence="7" id="KW-1185">Reference proteome</keyword>
<proteinExistence type="predicted"/>
<dbReference type="InterPro" id="IPR058922">
    <property type="entry name" value="WHD_DRP"/>
</dbReference>
<dbReference type="GO" id="GO:0006952">
    <property type="term" value="P:defense response"/>
    <property type="evidence" value="ECO:0007669"/>
    <property type="project" value="UniProtKB-KW"/>
</dbReference>
<evidence type="ECO:0000256" key="1">
    <source>
        <dbReference type="ARBA" id="ARBA00022737"/>
    </source>
</evidence>
<evidence type="ECO:0000259" key="5">
    <source>
        <dbReference type="Pfam" id="PF23598"/>
    </source>
</evidence>
<name>A0A5J4ZJN1_9ASTE</name>
<keyword evidence="3" id="KW-0611">Plant defense</keyword>
<accession>A0A5J4ZJN1</accession>
<dbReference type="OrthoDB" id="2018467at2759"/>